<sequence length="140" mass="16060">MTIDEIQNKIIEEFSIFEDWMDKYNYLIELGRDCPIINEKDKTEANLINGCQSRVWVNAELIDGKMDIKADSDAVITKGIITLLLRVFNHQTPKDVYESEVFFIEKIGLSTHLSPTRSNGLLAMVKQIKLYALAFMSVNK</sequence>
<dbReference type="Gene3D" id="3.90.1010.10">
    <property type="match status" value="1"/>
</dbReference>
<dbReference type="SUPFAM" id="SSF82649">
    <property type="entry name" value="SufE/NifU"/>
    <property type="match status" value="1"/>
</dbReference>
<gene>
    <name evidence="3" type="primary">sufE_2</name>
    <name evidence="3" type="ORF">SDC9_12393</name>
</gene>
<protein>
    <submittedName>
        <fullName evidence="3">Cysteine desulfuration protein SufE</fullName>
    </submittedName>
</protein>
<accession>A0A644TIC7</accession>
<dbReference type="PANTHER" id="PTHR43597">
    <property type="entry name" value="SULFUR ACCEPTOR PROTEIN CSDE"/>
    <property type="match status" value="1"/>
</dbReference>
<name>A0A644TIC7_9ZZZZ</name>
<dbReference type="AlphaFoldDB" id="A0A644TIC7"/>
<evidence type="ECO:0000313" key="3">
    <source>
        <dbReference type="EMBL" id="MPL66706.1"/>
    </source>
</evidence>
<feature type="domain" description="Fe-S metabolism associated" evidence="2">
    <location>
        <begin position="11"/>
        <end position="129"/>
    </location>
</feature>
<comment type="similarity">
    <text evidence="1">Belongs to the SufE family.</text>
</comment>
<evidence type="ECO:0000256" key="1">
    <source>
        <dbReference type="ARBA" id="ARBA00010282"/>
    </source>
</evidence>
<dbReference type="PANTHER" id="PTHR43597:SF5">
    <property type="entry name" value="SUFE-LIKE PROTEIN 2, CHLOROPLASTIC"/>
    <property type="match status" value="1"/>
</dbReference>
<reference evidence="3" key="1">
    <citation type="submission" date="2019-08" db="EMBL/GenBank/DDBJ databases">
        <authorList>
            <person name="Kucharzyk K."/>
            <person name="Murdoch R.W."/>
            <person name="Higgins S."/>
            <person name="Loffler F."/>
        </authorList>
    </citation>
    <scope>NUCLEOTIDE SEQUENCE</scope>
</reference>
<evidence type="ECO:0000259" key="2">
    <source>
        <dbReference type="Pfam" id="PF02657"/>
    </source>
</evidence>
<dbReference type="InterPro" id="IPR003808">
    <property type="entry name" value="Fe-S_metab-assoc_dom"/>
</dbReference>
<proteinExistence type="inferred from homology"/>
<comment type="caution">
    <text evidence="3">The sequence shown here is derived from an EMBL/GenBank/DDBJ whole genome shotgun (WGS) entry which is preliminary data.</text>
</comment>
<organism evidence="3">
    <name type="scientific">bioreactor metagenome</name>
    <dbReference type="NCBI Taxonomy" id="1076179"/>
    <lineage>
        <taxon>unclassified sequences</taxon>
        <taxon>metagenomes</taxon>
        <taxon>ecological metagenomes</taxon>
    </lineage>
</organism>
<dbReference type="EMBL" id="VSSQ01000033">
    <property type="protein sequence ID" value="MPL66706.1"/>
    <property type="molecule type" value="Genomic_DNA"/>
</dbReference>
<dbReference type="Pfam" id="PF02657">
    <property type="entry name" value="SufE"/>
    <property type="match status" value="1"/>
</dbReference>